<protein>
    <submittedName>
        <fullName evidence="1">Uncharacterized protein</fullName>
    </submittedName>
</protein>
<dbReference type="AlphaFoldDB" id="A0A0B2UZL2"/>
<name>A0A0B2UZL2_TOXCA</name>
<organism evidence="1 2">
    <name type="scientific">Toxocara canis</name>
    <name type="common">Canine roundworm</name>
    <dbReference type="NCBI Taxonomy" id="6265"/>
    <lineage>
        <taxon>Eukaryota</taxon>
        <taxon>Metazoa</taxon>
        <taxon>Ecdysozoa</taxon>
        <taxon>Nematoda</taxon>
        <taxon>Chromadorea</taxon>
        <taxon>Rhabditida</taxon>
        <taxon>Spirurina</taxon>
        <taxon>Ascaridomorpha</taxon>
        <taxon>Ascaridoidea</taxon>
        <taxon>Toxocaridae</taxon>
        <taxon>Toxocara</taxon>
    </lineage>
</organism>
<dbReference type="EMBL" id="JPKZ01002949">
    <property type="protein sequence ID" value="KHN74240.1"/>
    <property type="molecule type" value="Genomic_DNA"/>
</dbReference>
<proteinExistence type="predicted"/>
<accession>A0A0B2UZL2</accession>
<comment type="caution">
    <text evidence="1">The sequence shown here is derived from an EMBL/GenBank/DDBJ whole genome shotgun (WGS) entry which is preliminary data.</text>
</comment>
<evidence type="ECO:0000313" key="1">
    <source>
        <dbReference type="EMBL" id="KHN74240.1"/>
    </source>
</evidence>
<gene>
    <name evidence="1" type="ORF">Tcan_18090</name>
</gene>
<dbReference type="Proteomes" id="UP000031036">
    <property type="component" value="Unassembled WGS sequence"/>
</dbReference>
<reference evidence="1 2" key="1">
    <citation type="submission" date="2014-11" db="EMBL/GenBank/DDBJ databases">
        <title>Genetic blueprint of the zoonotic pathogen Toxocara canis.</title>
        <authorList>
            <person name="Zhu X.-Q."/>
            <person name="Korhonen P.K."/>
            <person name="Cai H."/>
            <person name="Young N.D."/>
            <person name="Nejsum P."/>
            <person name="von Samson-Himmelstjerna G."/>
            <person name="Boag P.R."/>
            <person name="Tan P."/>
            <person name="Li Q."/>
            <person name="Min J."/>
            <person name="Yang Y."/>
            <person name="Wang X."/>
            <person name="Fang X."/>
            <person name="Hall R.S."/>
            <person name="Hofmann A."/>
            <person name="Sternberg P.W."/>
            <person name="Jex A.R."/>
            <person name="Gasser R.B."/>
        </authorList>
    </citation>
    <scope>NUCLEOTIDE SEQUENCE [LARGE SCALE GENOMIC DNA]</scope>
    <source>
        <strain evidence="1">PN_DK_2014</strain>
    </source>
</reference>
<keyword evidence="2" id="KW-1185">Reference proteome</keyword>
<evidence type="ECO:0000313" key="2">
    <source>
        <dbReference type="Proteomes" id="UP000031036"/>
    </source>
</evidence>
<sequence>MLRSTECGVKQRYGCCCQIGVSAHCCDPQELLDMLNKRGYQRSVLLVATTKIALYSMRPSNYSSFVEQFNFTLAVQCCHVTNIESTCVKQSIITVLMVCGVPSGGVIGVSLERICNFNVAAVSDCMT</sequence>